<accession>A0A1I7XZ27</accession>
<dbReference type="WBParaSite" id="L893_g10935.t1">
    <property type="protein sequence ID" value="L893_g10935.t1"/>
    <property type="gene ID" value="L893_g10935"/>
</dbReference>
<sequence length="93" mass="10804">MQQSALPHIIVFFTVLLVVSAHSYMPTAWPTFKHLSPFYSFSAEILTNFRENVSQEAEVLSQHCHKGTELWEWRVSNFSALAEKMFDPDHCLF</sequence>
<protein>
    <submittedName>
        <fullName evidence="3">IL4R</fullName>
    </submittedName>
</protein>
<proteinExistence type="predicted"/>
<keyword evidence="1" id="KW-1133">Transmembrane helix</keyword>
<reference evidence="3" key="1">
    <citation type="submission" date="2016-11" db="UniProtKB">
        <authorList>
            <consortium name="WormBaseParasite"/>
        </authorList>
    </citation>
    <scope>IDENTIFICATION</scope>
</reference>
<evidence type="ECO:0000313" key="3">
    <source>
        <dbReference type="WBParaSite" id="L893_g10935.t1"/>
    </source>
</evidence>
<feature type="transmembrane region" description="Helical" evidence="1">
    <location>
        <begin position="6"/>
        <end position="25"/>
    </location>
</feature>
<organism evidence="2 3">
    <name type="scientific">Steinernema glaseri</name>
    <dbReference type="NCBI Taxonomy" id="37863"/>
    <lineage>
        <taxon>Eukaryota</taxon>
        <taxon>Metazoa</taxon>
        <taxon>Ecdysozoa</taxon>
        <taxon>Nematoda</taxon>
        <taxon>Chromadorea</taxon>
        <taxon>Rhabditida</taxon>
        <taxon>Tylenchina</taxon>
        <taxon>Panagrolaimomorpha</taxon>
        <taxon>Strongyloidoidea</taxon>
        <taxon>Steinernematidae</taxon>
        <taxon>Steinernema</taxon>
    </lineage>
</organism>
<dbReference type="AlphaFoldDB" id="A0A1I7XZ27"/>
<keyword evidence="2" id="KW-1185">Reference proteome</keyword>
<evidence type="ECO:0000313" key="2">
    <source>
        <dbReference type="Proteomes" id="UP000095287"/>
    </source>
</evidence>
<keyword evidence="1" id="KW-0812">Transmembrane</keyword>
<name>A0A1I7XZ27_9BILA</name>
<evidence type="ECO:0000256" key="1">
    <source>
        <dbReference type="SAM" id="Phobius"/>
    </source>
</evidence>
<keyword evidence="1" id="KW-0472">Membrane</keyword>
<dbReference type="Proteomes" id="UP000095287">
    <property type="component" value="Unplaced"/>
</dbReference>